<name>A0A0F3NCP1_9RICK</name>
<evidence type="ECO:0000313" key="4">
    <source>
        <dbReference type="Proteomes" id="UP000033546"/>
    </source>
</evidence>
<evidence type="ECO:0000259" key="2">
    <source>
        <dbReference type="PROSITE" id="PS51733"/>
    </source>
</evidence>
<gene>
    <name evidence="3" type="ORF">EMUCRT_0029</name>
</gene>
<dbReference type="EMBL" id="LANU01000001">
    <property type="protein sequence ID" value="KJV65848.1"/>
    <property type="molecule type" value="Genomic_DNA"/>
</dbReference>
<organism evidence="3 4">
    <name type="scientific">Ehrlichia cf. muris str. EmCRT</name>
    <dbReference type="NCBI Taxonomy" id="1359167"/>
    <lineage>
        <taxon>Bacteria</taxon>
        <taxon>Pseudomonadati</taxon>
        <taxon>Pseudomonadota</taxon>
        <taxon>Alphaproteobacteria</taxon>
        <taxon>Rickettsiales</taxon>
        <taxon>Anaplasmataceae</taxon>
        <taxon>Ehrlichia</taxon>
    </lineage>
</organism>
<dbReference type="SUPFAM" id="SSF55681">
    <property type="entry name" value="Class II aaRS and biotin synthetases"/>
    <property type="match status" value="1"/>
</dbReference>
<dbReference type="InterPro" id="IPR004143">
    <property type="entry name" value="BPL_LPL_catalytic"/>
</dbReference>
<dbReference type="PANTHER" id="PTHR12835">
    <property type="entry name" value="BIOTIN PROTEIN LIGASE"/>
    <property type="match status" value="1"/>
</dbReference>
<dbReference type="PANTHER" id="PTHR12835:SF5">
    <property type="entry name" value="BIOTIN--PROTEIN LIGASE"/>
    <property type="match status" value="1"/>
</dbReference>
<keyword evidence="1 3" id="KW-0436">Ligase</keyword>
<evidence type="ECO:0000256" key="1">
    <source>
        <dbReference type="ARBA" id="ARBA00022598"/>
    </source>
</evidence>
<dbReference type="NCBIfam" id="TIGR00121">
    <property type="entry name" value="birA_ligase"/>
    <property type="match status" value="1"/>
</dbReference>
<feature type="domain" description="BPL/LPL catalytic" evidence="2">
    <location>
        <begin position="7"/>
        <end position="192"/>
    </location>
</feature>
<comment type="caution">
    <text evidence="3">The sequence shown here is derived from an EMBL/GenBank/DDBJ whole genome shotgun (WGS) entry which is preliminary data.</text>
</comment>
<sequence>MKPNPSNINLPNGYTLEHHKILYSTNYEAIKLAECGAEDGTIIISDEQIKGRGRYERIWHSPKGNLYFSVIITKFVEVFPLSFIAALSVGKTLEEILKNNDNIISKVQYKWPNDILVNNKKISGILLESRTSNNTLQKWIVVGIGINMYKAPAYATTINQHSHNFTLSNLELLEKVINNFNNFREHYIHYGFTNIRDLWLKQTCHLNSHITVKSHSHTYTGQFITIDIKGNMIMKQDDKTICITSGEIFNIT</sequence>
<dbReference type="GO" id="GO:0004077">
    <property type="term" value="F:biotin--[biotin carboxyl-carrier protein] ligase activity"/>
    <property type="evidence" value="ECO:0007669"/>
    <property type="project" value="UniProtKB-EC"/>
</dbReference>
<accession>A0A0F3NCP1</accession>
<dbReference type="Gene3D" id="3.30.930.10">
    <property type="entry name" value="Bira Bifunctional Protein, Domain 2"/>
    <property type="match status" value="1"/>
</dbReference>
<dbReference type="GO" id="GO:0005737">
    <property type="term" value="C:cytoplasm"/>
    <property type="evidence" value="ECO:0007669"/>
    <property type="project" value="TreeGrafter"/>
</dbReference>
<dbReference type="CDD" id="cd16442">
    <property type="entry name" value="BPL"/>
    <property type="match status" value="1"/>
</dbReference>
<dbReference type="Proteomes" id="UP000033546">
    <property type="component" value="Unassembled WGS sequence"/>
</dbReference>
<evidence type="ECO:0000313" key="3">
    <source>
        <dbReference type="EMBL" id="KJV65848.1"/>
    </source>
</evidence>
<dbReference type="Pfam" id="PF03099">
    <property type="entry name" value="BPL_LplA_LipB"/>
    <property type="match status" value="1"/>
</dbReference>
<dbReference type="PATRIC" id="fig|1359167.3.peg.29"/>
<proteinExistence type="predicted"/>
<dbReference type="RefSeq" id="WP_045804461.1">
    <property type="nucleotide sequence ID" value="NZ_LANU01000001.1"/>
</dbReference>
<protein>
    <submittedName>
        <fullName evidence="3">Biotin--[acetyl-CoA-carboxylase] ligase</fullName>
        <ecNumber evidence="3">6.3.4.15</ecNumber>
    </submittedName>
</protein>
<dbReference type="EC" id="6.3.4.15" evidence="3"/>
<dbReference type="AlphaFoldDB" id="A0A0F3NCP1"/>
<dbReference type="InterPro" id="IPR045864">
    <property type="entry name" value="aa-tRNA-synth_II/BPL/LPL"/>
</dbReference>
<dbReference type="InterPro" id="IPR004408">
    <property type="entry name" value="Biotin_CoA_COase_ligase"/>
</dbReference>
<dbReference type="PROSITE" id="PS51733">
    <property type="entry name" value="BPL_LPL_CATALYTIC"/>
    <property type="match status" value="1"/>
</dbReference>
<reference evidence="3 4" key="1">
    <citation type="submission" date="2015-02" db="EMBL/GenBank/DDBJ databases">
        <title>Genome Sequencing of Rickettsiales.</title>
        <authorList>
            <person name="Daugherty S.C."/>
            <person name="Su Q."/>
            <person name="Abolude K."/>
            <person name="Beier-Sexton M."/>
            <person name="Carlyon J.A."/>
            <person name="Carter R."/>
            <person name="Day N.P."/>
            <person name="Dumler S.J."/>
            <person name="Dyachenko V."/>
            <person name="Godinez A."/>
            <person name="Kurtti T.J."/>
            <person name="Lichay M."/>
            <person name="Mullins K.E."/>
            <person name="Ott S."/>
            <person name="Pappas-Brown V."/>
            <person name="Paris D.H."/>
            <person name="Patel P."/>
            <person name="Richards A.L."/>
            <person name="Sadzewicz L."/>
            <person name="Sears K."/>
            <person name="Seidman D."/>
            <person name="Sengamalay N."/>
            <person name="Stenos J."/>
            <person name="Tallon L.J."/>
            <person name="Vincent G."/>
            <person name="Fraser C.M."/>
            <person name="Munderloh U."/>
            <person name="Dunning-Hotopp J.C."/>
        </authorList>
    </citation>
    <scope>NUCLEOTIDE SEQUENCE [LARGE SCALE GENOMIC DNA]</scope>
    <source>
        <strain evidence="3 4">EmCRT</strain>
    </source>
</reference>